<evidence type="ECO:0000313" key="1">
    <source>
        <dbReference type="EMBL" id="GAA2646106.1"/>
    </source>
</evidence>
<evidence type="ECO:0000313" key="2">
    <source>
        <dbReference type="Proteomes" id="UP001501666"/>
    </source>
</evidence>
<gene>
    <name evidence="1" type="ORF">GCM10010412_008510</name>
</gene>
<dbReference type="Proteomes" id="UP001501666">
    <property type="component" value="Unassembled WGS sequence"/>
</dbReference>
<protein>
    <submittedName>
        <fullName evidence="1">Uncharacterized protein</fullName>
    </submittedName>
</protein>
<proteinExistence type="predicted"/>
<comment type="caution">
    <text evidence="1">The sequence shown here is derived from an EMBL/GenBank/DDBJ whole genome shotgun (WGS) entry which is preliminary data.</text>
</comment>
<reference evidence="2" key="1">
    <citation type="journal article" date="2019" name="Int. J. Syst. Evol. Microbiol.">
        <title>The Global Catalogue of Microorganisms (GCM) 10K type strain sequencing project: providing services to taxonomists for standard genome sequencing and annotation.</title>
        <authorList>
            <consortium name="The Broad Institute Genomics Platform"/>
            <consortium name="The Broad Institute Genome Sequencing Center for Infectious Disease"/>
            <person name="Wu L."/>
            <person name="Ma J."/>
        </authorList>
    </citation>
    <scope>NUCLEOTIDE SEQUENCE [LARGE SCALE GENOMIC DNA]</scope>
    <source>
        <strain evidence="2">JCM 6835</strain>
    </source>
</reference>
<dbReference type="RefSeq" id="WP_346143366.1">
    <property type="nucleotide sequence ID" value="NZ_BAAATE010000002.1"/>
</dbReference>
<dbReference type="EMBL" id="BAAATE010000002">
    <property type="protein sequence ID" value="GAA2646106.1"/>
    <property type="molecule type" value="Genomic_DNA"/>
</dbReference>
<name>A0ABP6DNV4_9ACTN</name>
<keyword evidence="2" id="KW-1185">Reference proteome</keyword>
<sequence length="81" mass="8858">MHEVDLDDGIVRLEPWGNGDAAWYAEAVRDPLIQRFTTDPPTLDAAQVLTAMLARADAACLLEPATCRTRRTGTPEPVPAR</sequence>
<organism evidence="1 2">
    <name type="scientific">Nonomuraea recticatena</name>
    <dbReference type="NCBI Taxonomy" id="46178"/>
    <lineage>
        <taxon>Bacteria</taxon>
        <taxon>Bacillati</taxon>
        <taxon>Actinomycetota</taxon>
        <taxon>Actinomycetes</taxon>
        <taxon>Streptosporangiales</taxon>
        <taxon>Streptosporangiaceae</taxon>
        <taxon>Nonomuraea</taxon>
    </lineage>
</organism>
<accession>A0ABP6DNV4</accession>